<keyword evidence="4" id="KW-1185">Reference proteome</keyword>
<dbReference type="InterPro" id="IPR050987">
    <property type="entry name" value="AtrR-like"/>
</dbReference>
<keyword evidence="2" id="KW-0472">Membrane</keyword>
<protein>
    <submittedName>
        <fullName evidence="3">Uncharacterized protein</fullName>
    </submittedName>
</protein>
<keyword evidence="2" id="KW-1133">Transmembrane helix</keyword>
<dbReference type="PANTHER" id="PTHR46910:SF25">
    <property type="entry name" value="ABC-TRANSPORTER-REGULATING TRANSCRIPTION FACTOR"/>
    <property type="match status" value="1"/>
</dbReference>
<dbReference type="PANTHER" id="PTHR46910">
    <property type="entry name" value="TRANSCRIPTION FACTOR PDR1"/>
    <property type="match status" value="1"/>
</dbReference>
<evidence type="ECO:0000256" key="2">
    <source>
        <dbReference type="SAM" id="Phobius"/>
    </source>
</evidence>
<dbReference type="GeneID" id="27697580"/>
<dbReference type="VEuPathDB" id="FungiDB:Z519_04652"/>
<sequence length="394" mass="44480">MINQTRKKVCQGLKILGASRTGFLALHLPKSAISWVTQRTGAARFVDVATEMTSTWTQRLTMDSSMFSSSPTPEPDSIAWNFVNAYFEESDEIIYGVVYRPDLESNLRAYFRGELTLLNDSAGQALRNTVYASGCRIYLAKNSDLGFQDLQRLEWMYFPNDLAELTKVLFTANSLLSIRAIMTMTFAGGLGCPSPEYLLCANALRVAQAKGLHRQPARDWNMSENEAIYDDYITCHIPEYVLKQLLSVKGQRQSPALLLEMVMDLDSQLCAWRDSLPKELQLADDLKSFQIDAEARPGVKMAVHYEYYCTLIYIHIIIVYPWISSTSFGQNDVESFRAQIRQTSDVVHSCARNILIMAKGLEIKPNTTKWAAFYVPMLGLINLLFTFSKTLGTS</sequence>
<gene>
    <name evidence="3" type="ORF">Z519_04652</name>
</gene>
<proteinExistence type="predicted"/>
<dbReference type="Proteomes" id="UP000053789">
    <property type="component" value="Unassembled WGS sequence"/>
</dbReference>
<evidence type="ECO:0000256" key="1">
    <source>
        <dbReference type="ARBA" id="ARBA00023242"/>
    </source>
</evidence>
<accession>A0A0D2HUX6</accession>
<name>A0A0D2HUX6_CLAB1</name>
<dbReference type="AlphaFoldDB" id="A0A0D2HUX6"/>
<reference evidence="3" key="1">
    <citation type="submission" date="2015-01" db="EMBL/GenBank/DDBJ databases">
        <title>The Genome Sequence of Cladophialophora bantiana CBS 173.52.</title>
        <authorList>
            <consortium name="The Broad Institute Genomics Platform"/>
            <person name="Cuomo C."/>
            <person name="de Hoog S."/>
            <person name="Gorbushina A."/>
            <person name="Stielow B."/>
            <person name="Teixiera M."/>
            <person name="Abouelleil A."/>
            <person name="Chapman S.B."/>
            <person name="Priest M."/>
            <person name="Young S.K."/>
            <person name="Wortman J."/>
            <person name="Nusbaum C."/>
            <person name="Birren B."/>
        </authorList>
    </citation>
    <scope>NUCLEOTIDE SEQUENCE [LARGE SCALE GENOMIC DNA]</scope>
    <source>
        <strain evidence="3">CBS 173.52</strain>
    </source>
</reference>
<keyword evidence="2" id="KW-0812">Transmembrane</keyword>
<dbReference type="EMBL" id="KN846985">
    <property type="protein sequence ID" value="KIW94675.1"/>
    <property type="molecule type" value="Genomic_DNA"/>
</dbReference>
<evidence type="ECO:0000313" key="3">
    <source>
        <dbReference type="EMBL" id="KIW94675.1"/>
    </source>
</evidence>
<dbReference type="GO" id="GO:0003700">
    <property type="term" value="F:DNA-binding transcription factor activity"/>
    <property type="evidence" value="ECO:0007669"/>
    <property type="project" value="InterPro"/>
</dbReference>
<dbReference type="CDD" id="cd12148">
    <property type="entry name" value="fungal_TF_MHR"/>
    <property type="match status" value="1"/>
</dbReference>
<feature type="transmembrane region" description="Helical" evidence="2">
    <location>
        <begin position="305"/>
        <end position="323"/>
    </location>
</feature>
<keyword evidence="1" id="KW-0539">Nucleus</keyword>
<organism evidence="3 4">
    <name type="scientific">Cladophialophora bantiana (strain ATCC 10958 / CBS 173.52 / CDC B-1940 / NIH 8579)</name>
    <name type="common">Xylohypha bantiana</name>
    <dbReference type="NCBI Taxonomy" id="1442370"/>
    <lineage>
        <taxon>Eukaryota</taxon>
        <taxon>Fungi</taxon>
        <taxon>Dikarya</taxon>
        <taxon>Ascomycota</taxon>
        <taxon>Pezizomycotina</taxon>
        <taxon>Eurotiomycetes</taxon>
        <taxon>Chaetothyriomycetidae</taxon>
        <taxon>Chaetothyriales</taxon>
        <taxon>Herpotrichiellaceae</taxon>
        <taxon>Cladophialophora</taxon>
    </lineage>
</organism>
<dbReference type="RefSeq" id="XP_016621344.1">
    <property type="nucleotide sequence ID" value="XM_016762397.1"/>
</dbReference>
<evidence type="ECO:0000313" key="4">
    <source>
        <dbReference type="Proteomes" id="UP000053789"/>
    </source>
</evidence>
<dbReference type="HOGENOM" id="CLU_700201_0_0_1"/>
<dbReference type="OrthoDB" id="39175at2759"/>
<feature type="transmembrane region" description="Helical" evidence="2">
    <location>
        <begin position="370"/>
        <end position="388"/>
    </location>
</feature>